<comment type="subcellular location">
    <subcellularLocation>
        <location evidence="2">Endoplasmic reticulum membrane</location>
        <topology evidence="2">Single-pass membrane protein</topology>
    </subcellularLocation>
</comment>
<comment type="pathway">
    <text evidence="3">Lipid metabolism; sphingolipid metabolism.</text>
</comment>
<evidence type="ECO:0000256" key="6">
    <source>
        <dbReference type="ARBA" id="ARBA00013220"/>
    </source>
</evidence>
<dbReference type="PANTHER" id="PTHR13693:SF77">
    <property type="entry name" value="8-AMINO-7-OXONONANOATE SYNTHASE"/>
    <property type="match status" value="1"/>
</dbReference>
<dbReference type="OrthoDB" id="10263824at2759"/>
<comment type="cofactor">
    <cofactor evidence="1">
        <name>pyridoxal 5'-phosphate</name>
        <dbReference type="ChEBI" id="CHEBI:597326"/>
    </cofactor>
</comment>
<keyword evidence="8" id="KW-0663">Pyridoxal phosphate</keyword>
<dbReference type="RefSeq" id="XP_020093285.1">
    <property type="nucleotide sequence ID" value="XM_020237696.1"/>
</dbReference>
<evidence type="ECO:0000256" key="4">
    <source>
        <dbReference type="ARBA" id="ARBA00004991"/>
    </source>
</evidence>
<evidence type="ECO:0000256" key="9">
    <source>
        <dbReference type="ARBA" id="ARBA00022919"/>
    </source>
</evidence>
<dbReference type="Proteomes" id="UP000515123">
    <property type="component" value="Linkage group 8"/>
</dbReference>
<dbReference type="Gene3D" id="3.40.640.10">
    <property type="entry name" value="Type I PLP-dependent aspartate aminotransferase-like (Major domain)"/>
    <property type="match status" value="1"/>
</dbReference>
<evidence type="ECO:0000256" key="1">
    <source>
        <dbReference type="ARBA" id="ARBA00001933"/>
    </source>
</evidence>
<keyword evidence="12" id="KW-1185">Reference proteome</keyword>
<proteinExistence type="inferred from homology"/>
<dbReference type="InterPro" id="IPR015422">
    <property type="entry name" value="PyrdxlP-dep_Trfase_small"/>
</dbReference>
<dbReference type="AlphaFoldDB" id="A0A6P5FJC2"/>
<dbReference type="InterPro" id="IPR015424">
    <property type="entry name" value="PyrdxlP-dep_Trfase"/>
</dbReference>
<feature type="domain" description="Aminotransferase class I/classII large" evidence="11">
    <location>
        <begin position="90"/>
        <end position="442"/>
    </location>
</feature>
<dbReference type="GO" id="GO:0005789">
    <property type="term" value="C:endoplasmic reticulum membrane"/>
    <property type="evidence" value="ECO:0007669"/>
    <property type="project" value="UniProtKB-SubCell"/>
</dbReference>
<evidence type="ECO:0000256" key="7">
    <source>
        <dbReference type="ARBA" id="ARBA00022679"/>
    </source>
</evidence>
<dbReference type="SUPFAM" id="SSF53383">
    <property type="entry name" value="PLP-dependent transferases"/>
    <property type="match status" value="1"/>
</dbReference>
<keyword evidence="9" id="KW-0746">Sphingolipid metabolism</keyword>
<dbReference type="InterPro" id="IPR004839">
    <property type="entry name" value="Aminotransferase_I/II_large"/>
</dbReference>
<dbReference type="InterPro" id="IPR050087">
    <property type="entry name" value="AON_synthase_class-II"/>
</dbReference>
<evidence type="ECO:0000256" key="8">
    <source>
        <dbReference type="ARBA" id="ARBA00022898"/>
    </source>
</evidence>
<evidence type="ECO:0000259" key="11">
    <source>
        <dbReference type="Pfam" id="PF00155"/>
    </source>
</evidence>
<dbReference type="GO" id="GO:0030170">
    <property type="term" value="F:pyridoxal phosphate binding"/>
    <property type="evidence" value="ECO:0007669"/>
    <property type="project" value="InterPro"/>
</dbReference>
<reference evidence="12" key="1">
    <citation type="journal article" date="2015" name="Nat. Genet.">
        <title>The pineapple genome and the evolution of CAM photosynthesis.</title>
        <authorList>
            <person name="Ming R."/>
            <person name="VanBuren R."/>
            <person name="Wai C.M."/>
            <person name="Tang H."/>
            <person name="Schatz M.C."/>
            <person name="Bowers J.E."/>
            <person name="Lyons E."/>
            <person name="Wang M.L."/>
            <person name="Chen J."/>
            <person name="Biggers E."/>
            <person name="Zhang J."/>
            <person name="Huang L."/>
            <person name="Zhang L."/>
            <person name="Miao W."/>
            <person name="Zhang J."/>
            <person name="Ye Z."/>
            <person name="Miao C."/>
            <person name="Lin Z."/>
            <person name="Wang H."/>
            <person name="Zhou H."/>
            <person name="Yim W.C."/>
            <person name="Priest H.D."/>
            <person name="Zheng C."/>
            <person name="Woodhouse M."/>
            <person name="Edger P.P."/>
            <person name="Guyot R."/>
            <person name="Guo H.B."/>
            <person name="Guo H."/>
            <person name="Zheng G."/>
            <person name="Singh R."/>
            <person name="Sharma A."/>
            <person name="Min X."/>
            <person name="Zheng Y."/>
            <person name="Lee H."/>
            <person name="Gurtowski J."/>
            <person name="Sedlazeck F.J."/>
            <person name="Harkess A."/>
            <person name="McKain M.R."/>
            <person name="Liao Z."/>
            <person name="Fang J."/>
            <person name="Liu J."/>
            <person name="Zhang X."/>
            <person name="Zhang Q."/>
            <person name="Hu W."/>
            <person name="Qin Y."/>
            <person name="Wang K."/>
            <person name="Chen L.Y."/>
            <person name="Shirley N."/>
            <person name="Lin Y.R."/>
            <person name="Liu L.Y."/>
            <person name="Hernandez A.G."/>
            <person name="Wright C.L."/>
            <person name="Bulone V."/>
            <person name="Tuskan G.A."/>
            <person name="Heath K."/>
            <person name="Zee F."/>
            <person name="Moore P.H."/>
            <person name="Sunkar R."/>
            <person name="Leebens-Mack J.H."/>
            <person name="Mockler T."/>
            <person name="Bennetzen J.L."/>
            <person name="Freeling M."/>
            <person name="Sankoff D."/>
            <person name="Paterson A.H."/>
            <person name="Zhu X."/>
            <person name="Yang X."/>
            <person name="Smith J.A."/>
            <person name="Cushman J.C."/>
            <person name="Paull R.E."/>
            <person name="Yu Q."/>
        </authorList>
    </citation>
    <scope>NUCLEOTIDE SEQUENCE [LARGE SCALE GENOMIC DNA]</scope>
    <source>
        <strain evidence="12">cv. F153</strain>
    </source>
</reference>
<dbReference type="GeneID" id="109713576"/>
<dbReference type="EC" id="2.3.1.50" evidence="6"/>
<evidence type="ECO:0000313" key="13">
    <source>
        <dbReference type="RefSeq" id="XP_020093285.1"/>
    </source>
</evidence>
<keyword evidence="9" id="KW-0443">Lipid metabolism</keyword>
<evidence type="ECO:0000256" key="10">
    <source>
        <dbReference type="ARBA" id="ARBA00048528"/>
    </source>
</evidence>
<dbReference type="Pfam" id="PF00155">
    <property type="entry name" value="Aminotran_1_2"/>
    <property type="match status" value="1"/>
</dbReference>
<dbReference type="GO" id="GO:0004758">
    <property type="term" value="F:serine C-palmitoyltransferase activity"/>
    <property type="evidence" value="ECO:0007669"/>
    <property type="project" value="UniProtKB-EC"/>
</dbReference>
<evidence type="ECO:0000256" key="3">
    <source>
        <dbReference type="ARBA" id="ARBA00004760"/>
    </source>
</evidence>
<gene>
    <name evidence="13" type="primary">LOC109713576</name>
</gene>
<accession>A0A6P5FJC2</accession>
<reference evidence="13" key="2">
    <citation type="submission" date="2025-08" db="UniProtKB">
        <authorList>
            <consortium name="RefSeq"/>
        </authorList>
    </citation>
    <scope>IDENTIFICATION</scope>
    <source>
        <tissue evidence="13">Leaf</tissue>
    </source>
</reference>
<comment type="similarity">
    <text evidence="5">Belongs to the class-II pyridoxal-phosphate-dependent aminotransferase family. BioF subfamily.</text>
</comment>
<name>A0A6P5FJC2_ANACO</name>
<dbReference type="PANTHER" id="PTHR13693">
    <property type="entry name" value="CLASS II AMINOTRANSFERASE/8-AMINO-7-OXONONANOATE SYNTHASE"/>
    <property type="match status" value="1"/>
</dbReference>
<comment type="catalytic activity">
    <reaction evidence="10">
        <text>L-serine + hexadecanoyl-CoA + H(+) = 3-oxosphinganine + CO2 + CoA</text>
        <dbReference type="Rhea" id="RHEA:14761"/>
        <dbReference type="ChEBI" id="CHEBI:15378"/>
        <dbReference type="ChEBI" id="CHEBI:16526"/>
        <dbReference type="ChEBI" id="CHEBI:33384"/>
        <dbReference type="ChEBI" id="CHEBI:57287"/>
        <dbReference type="ChEBI" id="CHEBI:57379"/>
        <dbReference type="ChEBI" id="CHEBI:58299"/>
        <dbReference type="EC" id="2.3.1.50"/>
    </reaction>
</comment>
<dbReference type="InterPro" id="IPR015421">
    <property type="entry name" value="PyrdxlP-dep_Trfase_major"/>
</dbReference>
<comment type="pathway">
    <text evidence="4">Sphingolipid metabolism.</text>
</comment>
<keyword evidence="7" id="KW-0808">Transferase</keyword>
<sequence length="461" mass="49855">MSLWDRWVDAALSELSSKKLLRSTRPISLPSLTPAANPSLEIETFDGPGPWDRSSVEVQIDEPTFREWLSELPFDGVEGIGEDENVGGGKMLLFSGNDYLGLSSHPAVRSAAAKAAREVGMGPRGSALICGYTNYHKQLEISLANLKKKEDCVLCPTGFAANLAFMTALGSISSLLSLRRTPSDDERVAIFSDALNHASIIDGIRLAEKQQGTKVFVYRHCDMAHLDSLLSCCTLRRKVVITDSLFSMDGDFAPLPELVALRRKHGFLLAIDDAHATLVCGESGGGAAEIYECEDEVDICIGTLSKAAGCNGGFIACSNTWKQLIQSRGRAFIFSTSLAVPIAAASHAAISVARKEKWRRSAIWSRVKEFNSLTRLSITSPIISLVIGSEEAALRASRHMLRSGFHVTAIRPPTVAPNSCRLRITLTAAHTTEDIKRLAAALSPWISAPVLDHSSPIVSKL</sequence>
<evidence type="ECO:0000256" key="2">
    <source>
        <dbReference type="ARBA" id="ARBA00004389"/>
    </source>
</evidence>
<organism evidence="12 13">
    <name type="scientific">Ananas comosus</name>
    <name type="common">Pineapple</name>
    <name type="synonym">Ananas ananas</name>
    <dbReference type="NCBI Taxonomy" id="4615"/>
    <lineage>
        <taxon>Eukaryota</taxon>
        <taxon>Viridiplantae</taxon>
        <taxon>Streptophyta</taxon>
        <taxon>Embryophyta</taxon>
        <taxon>Tracheophyta</taxon>
        <taxon>Spermatophyta</taxon>
        <taxon>Magnoliopsida</taxon>
        <taxon>Liliopsida</taxon>
        <taxon>Poales</taxon>
        <taxon>Bromeliaceae</taxon>
        <taxon>Bromelioideae</taxon>
        <taxon>Ananas</taxon>
    </lineage>
</organism>
<dbReference type="GO" id="GO:0009102">
    <property type="term" value="P:biotin biosynthetic process"/>
    <property type="evidence" value="ECO:0007669"/>
    <property type="project" value="TreeGrafter"/>
</dbReference>
<dbReference type="GO" id="GO:0006665">
    <property type="term" value="P:sphingolipid metabolic process"/>
    <property type="evidence" value="ECO:0007669"/>
    <property type="project" value="UniProtKB-KW"/>
</dbReference>
<evidence type="ECO:0000256" key="5">
    <source>
        <dbReference type="ARBA" id="ARBA00010008"/>
    </source>
</evidence>
<protein>
    <recommendedName>
        <fullName evidence="6">serine C-palmitoyltransferase</fullName>
        <ecNumber evidence="6">2.3.1.50</ecNumber>
    </recommendedName>
</protein>
<dbReference type="Gene3D" id="3.90.1150.10">
    <property type="entry name" value="Aspartate Aminotransferase, domain 1"/>
    <property type="match status" value="1"/>
</dbReference>
<evidence type="ECO:0000313" key="12">
    <source>
        <dbReference type="Proteomes" id="UP000515123"/>
    </source>
</evidence>